<organism evidence="1 2">
    <name type="scientific">Microvirga lupini</name>
    <dbReference type="NCBI Taxonomy" id="420324"/>
    <lineage>
        <taxon>Bacteria</taxon>
        <taxon>Pseudomonadati</taxon>
        <taxon>Pseudomonadota</taxon>
        <taxon>Alphaproteobacteria</taxon>
        <taxon>Hyphomicrobiales</taxon>
        <taxon>Methylobacteriaceae</taxon>
        <taxon>Microvirga</taxon>
    </lineage>
</organism>
<dbReference type="EMBL" id="JACHWB010000002">
    <property type="protein sequence ID" value="MBB3019150.1"/>
    <property type="molecule type" value="Genomic_DNA"/>
</dbReference>
<evidence type="ECO:0000313" key="2">
    <source>
        <dbReference type="Proteomes" id="UP000532010"/>
    </source>
</evidence>
<sequence length="106" mass="11989">MARRLTAVLDKRFQVAPAARVMIVDRIWAPLSGLRRLQIGTVTLQPSPTVPAFSIQPRRSAYELAADRLPWNFLHIREDVIMASWRGWMDVSTAGVPVIRRAVLNV</sequence>
<name>A0A7W4VL14_9HYPH</name>
<proteinExistence type="predicted"/>
<dbReference type="Proteomes" id="UP000532010">
    <property type="component" value="Unassembled WGS sequence"/>
</dbReference>
<gene>
    <name evidence="1" type="ORF">FHR70_002204</name>
</gene>
<evidence type="ECO:0000313" key="1">
    <source>
        <dbReference type="EMBL" id="MBB3019150.1"/>
    </source>
</evidence>
<comment type="caution">
    <text evidence="1">The sequence shown here is derived from an EMBL/GenBank/DDBJ whole genome shotgun (WGS) entry which is preliminary data.</text>
</comment>
<accession>A0A7W4VL14</accession>
<protein>
    <submittedName>
        <fullName evidence="1">Glycine/D-amino acid oxidase-like deaminating enzyme</fullName>
    </submittedName>
</protein>
<keyword evidence="2" id="KW-1185">Reference proteome</keyword>
<dbReference type="AlphaFoldDB" id="A0A7W4VL14"/>
<reference evidence="1 2" key="1">
    <citation type="submission" date="2020-08" db="EMBL/GenBank/DDBJ databases">
        <title>The Agave Microbiome: Exploring the role of microbial communities in plant adaptations to desert environments.</title>
        <authorList>
            <person name="Partida-Martinez L.P."/>
        </authorList>
    </citation>
    <scope>NUCLEOTIDE SEQUENCE [LARGE SCALE GENOMIC DNA]</scope>
    <source>
        <strain evidence="1 2">AT3.9</strain>
    </source>
</reference>